<feature type="region of interest" description="Disordered" evidence="1">
    <location>
        <begin position="552"/>
        <end position="583"/>
    </location>
</feature>
<feature type="region of interest" description="Disordered" evidence="1">
    <location>
        <begin position="1451"/>
        <end position="1497"/>
    </location>
</feature>
<evidence type="ECO:0000313" key="2">
    <source>
        <dbReference type="EMBL" id="SZX78615.1"/>
    </source>
</evidence>
<feature type="compositionally biased region" description="Polar residues" evidence="1">
    <location>
        <begin position="1636"/>
        <end position="1646"/>
    </location>
</feature>
<feature type="region of interest" description="Disordered" evidence="1">
    <location>
        <begin position="1409"/>
        <end position="1433"/>
    </location>
</feature>
<feature type="compositionally biased region" description="Polar residues" evidence="1">
    <location>
        <begin position="562"/>
        <end position="577"/>
    </location>
</feature>
<dbReference type="InterPro" id="IPR016024">
    <property type="entry name" value="ARM-type_fold"/>
</dbReference>
<proteinExistence type="predicted"/>
<feature type="compositionally biased region" description="Low complexity" evidence="1">
    <location>
        <begin position="1829"/>
        <end position="1845"/>
    </location>
</feature>
<feature type="compositionally biased region" description="Low complexity" evidence="1">
    <location>
        <begin position="552"/>
        <end position="561"/>
    </location>
</feature>
<feature type="region of interest" description="Disordered" evidence="1">
    <location>
        <begin position="2204"/>
        <end position="2224"/>
    </location>
</feature>
<feature type="compositionally biased region" description="Low complexity" evidence="1">
    <location>
        <begin position="1647"/>
        <end position="1662"/>
    </location>
</feature>
<feature type="region of interest" description="Disordered" evidence="1">
    <location>
        <begin position="742"/>
        <end position="761"/>
    </location>
</feature>
<feature type="region of interest" description="Disordered" evidence="1">
    <location>
        <begin position="2236"/>
        <end position="2264"/>
    </location>
</feature>
<accession>A0A383WME4</accession>
<dbReference type="EMBL" id="FNXT01001326">
    <property type="protein sequence ID" value="SZX78615.1"/>
    <property type="molecule type" value="Genomic_DNA"/>
</dbReference>
<dbReference type="STRING" id="3088.A0A383WME4"/>
<feature type="region of interest" description="Disordered" evidence="1">
    <location>
        <begin position="326"/>
        <end position="353"/>
    </location>
</feature>
<feature type="compositionally biased region" description="Low complexity" evidence="1">
    <location>
        <begin position="1948"/>
        <end position="1962"/>
    </location>
</feature>
<feature type="compositionally biased region" description="Low complexity" evidence="1">
    <location>
        <begin position="1982"/>
        <end position="2002"/>
    </location>
</feature>
<feature type="compositionally biased region" description="Low complexity" evidence="1">
    <location>
        <begin position="327"/>
        <end position="353"/>
    </location>
</feature>
<sequence>MPISVLTKAGDAWQPQLLDGTEEEPLPVSSVEQLTEWVAYRVIGPTGARSKVVKEEHAEAPAADGSKSRAILVQQSVEVTRMQLHAQSPEWAAPCWKNACKQAVAAGVNLEQVLLGLDAGAEQLLARQEQLDGLLAAASATQQQLHAATMARLTAKLLNEAESMRLQGALLAEGAAGMWDMLADSSSSRSSGLTGAALRGLMAALRKPVLSGEVQLPAACAVWHACMLAKPRERLVQLGVVQALLHIVSSTFSRLQGPAAHGSSGSRASTCSQQELLAMLVASLGALGLLAVDKQAREHLIASRQGLSLLADVAALPVAAFRHQECEQPAEQQQEQSMQQQEGGVVSASSVQQGSAAPGTAAAAAAATVPPMVGQPQQGTSQAAAGNSAAVQQLAFPQQANTNADTDEATEPTEGSAIAAASDSIVAEDPTAIPAALLDMQPNQLAAEVLAAVLLRDATARTMFLQSGNCRLLLPLLRAPDTRVQLCGVAAVARMASALGAHEKGSQLAQQEPQLLRQVHSSIVNLLQTHLLQQDQLQCAATAAATQLRGESSSGGCSSQGDQDNSNCNSTQPPADSTRQEADSELQDMLLDYTCLALWVATTAVAPLLTKDEVLQQLADAGQLAHACLQLHIPAGTPPSVVCCLAGVLCVLAATKAVPEAAAELPVGDGSGAEDNSAAAALVQALQPFMLAVLHLEAVKDEVLQAKFLTAVTIMLLANCEYPIAADNSSIGAIPAFQQDAANDRTGSAGGSSSSRGGGQYCIEQKVNPHPPFRGVFRGAIHACGLLQPLLALSLHSRPETQALQRASCNGAATTVGQEGDAAGSAMQTVDDHEQQGSAAQGAVSALMGQVVAAACQLLVAVNMPLDPASCAHVLDFLWDQLTQKPPAATAAAAEAAELHNTQTSLTGGPTAGGAPSGTTPLPAAPYYAAIIWCLAQQPQHQQQLLLDGRWAEMLDLLVKPSLHRIKRAAAASSRASTSSGGYATVAASGSSVLLPRLQLQKVPGVQGFSSVRSAISEAASNSGAACAAEGAGSGSCFSSSTGSTAGSSKRAAEAARMLQLSVQSCWLLLQQEGCMRQMAAELPADLAAVFAKGRSSWWALELDKPSPPMLSDADQLGLRLLVDALGLPDSWQPCLALKALALSSCWSLAHADQAMHAHLVQLGMAKLTASMCQAVSSTSCSTDSSEGQGCSSAASPACQLQLAAAGYLTEAVQCAAAMEQLGGPEAAVQLLTSLLVSCISCGSPADINTTLLGRALTALAWLSSKKEAAAACSRPRVVSALLDVLRLERQAYQALHALAKERYQQQLQQEEQQQQVVQLQPPKPAAPAWQYSSTILSKPVAGASAPADEAAAPPPLKQLEDQEVPALPQCVLRAPFTALQQPDTWLLDWLQQQQPVCHSPCSPHSLARSASGWKSGAGSRGPSSPGREQLTPAAAAAALPFGSRVSSPGRSCAGAGTAAASGAGSPVTCRSSCSRPGMSPGRACSSSRTWEADDPEEPVTVRSELAAAEMSTPDGCEGMLAVWALLNISTRHEGKVVICRKGLYTLLRLVQQSSGQRSNAAGPDEQRASVVAAVLENLTAAIENTAMVYKAELRLKHAALLKQAGIKRVHRERHQRTPPVAAGAAVASGAALASKQHQQQQTLANPGSQAMPPPAGSAASAIMGFFEGGSSSNSPGRTSRLTVAANTACMVANMCTSARGPPKKLSHEDEKAGALLSRVSVLTSRPVVDVYRPDRSPAPPARPTSSAAHARSSFSEGVTPLVPAAASINAAAAGSSRDPTPRNGADAAAVFGGAAGQQQQQLAGGAPQDVKAAFMKWLQGEMPQALSSVQSSAAASPRPDAAGAAGPGGLFAMQGEVLQGLTSMADLGSTTTEDTEEAEWLQRQRQAQQLHEFLSARAAQGELLRGSLASSLRTSTSSLWAAPHSAAGSKPQLAQRQAGSGSSRPTSAPGRMRAGSGSSSRNPGASLIGDRCSPRSKAGCTTQRPTSRSSSRPGSPAARTAGSPTCPRTPSPGRCSSSACDSARPSSRPSSAAGSSRRRAAGSPSVSGQHAAAAAGGSRPQSPWAPAVVEYRQQPLGIDKPWQAANQLLVAAADEEVVQELAGAVTDVLGGRLPAHSPPSVLRSSMQRKAALDLQTEQLRPRKVATAAQLADAAEAAAAAAVHTTYPYGIPEHLLQQEQAAQQEEEHHAAEGAEGCTELLAEGDGSAGYHTADGDQFSGQHPSECLDDAAAWHTAGLSSSPQPDGSTLPEPQQQQQLLQGQHSQLCGQQLEPAAGPGVQSAPHVTWREEPHAQEAAAAAAAASHGGWHGLIVDCSGAGDEALGSEQLRDEDAQASLLLQRPNTGYAFPNHGTLAGKQYIPELRGMFSTAVADSLRRSKQHTATCSPAHASSSAAGASSSSAGAQAGQAAKAVAAATASGVSAVEVPADVPRPVTVLDVSGEVMARPVQVLVKGRPDSTLPDKLFNFHSPDPPADPNLCMHVFEHCDGAQFCADLYGHYLLPNGKLAHIFLPPAAAKQGHCVSVPPPPPATPWAAADWLPQDGLPAAPAAEVLAGWMQPGSAVLQLPLLRALNWVPVPQAPPQPAVCSLSATRDAATGALQLRPTPLRLKAVVEVTLEQREYRKPLPSKTGKRRTVSTIGAVQQQQTAAPPKPAALPRPTSAAGSRAATQQRPAAA</sequence>
<feature type="region of interest" description="Disordered" evidence="1">
    <location>
        <begin position="1635"/>
        <end position="1662"/>
    </location>
</feature>
<reference evidence="2 3" key="1">
    <citation type="submission" date="2016-10" db="EMBL/GenBank/DDBJ databases">
        <authorList>
            <person name="Cai Z."/>
        </authorList>
    </citation>
    <scope>NUCLEOTIDE SEQUENCE [LARGE SCALE GENOMIC DNA]</scope>
</reference>
<feature type="compositionally biased region" description="Polar residues" evidence="1">
    <location>
        <begin position="1933"/>
        <end position="1947"/>
    </location>
</feature>
<evidence type="ECO:0000313" key="3">
    <source>
        <dbReference type="Proteomes" id="UP000256970"/>
    </source>
</evidence>
<feature type="region of interest" description="Disordered" evidence="1">
    <location>
        <begin position="2623"/>
        <end position="2676"/>
    </location>
</feature>
<feature type="compositionally biased region" description="Low complexity" evidence="1">
    <location>
        <begin position="1451"/>
        <end position="1466"/>
    </location>
</feature>
<feature type="region of interest" description="Disordered" evidence="1">
    <location>
        <begin position="1923"/>
        <end position="2064"/>
    </location>
</feature>
<feature type="compositionally biased region" description="Low complexity" evidence="1">
    <location>
        <begin position="1417"/>
        <end position="1433"/>
    </location>
</feature>
<gene>
    <name evidence="2" type="ORF">BQ4739_LOCUS18936</name>
</gene>
<feature type="compositionally biased region" description="Low complexity" evidence="1">
    <location>
        <begin position="2253"/>
        <end position="2264"/>
    </location>
</feature>
<dbReference type="Proteomes" id="UP000256970">
    <property type="component" value="Unassembled WGS sequence"/>
</dbReference>
<feature type="compositionally biased region" description="Polar residues" evidence="1">
    <location>
        <begin position="2667"/>
        <end position="2676"/>
    </location>
</feature>
<feature type="compositionally biased region" description="Low complexity" evidence="1">
    <location>
        <begin position="2383"/>
        <end position="2400"/>
    </location>
</feature>
<feature type="region of interest" description="Disordered" evidence="1">
    <location>
        <begin position="1829"/>
        <end position="1849"/>
    </location>
</feature>
<feature type="region of interest" description="Disordered" evidence="1">
    <location>
        <begin position="2378"/>
        <end position="2400"/>
    </location>
</feature>
<dbReference type="SUPFAM" id="SSF48371">
    <property type="entry name" value="ARM repeat"/>
    <property type="match status" value="1"/>
</dbReference>
<feature type="compositionally biased region" description="Low complexity" evidence="1">
    <location>
        <begin position="1744"/>
        <end position="1754"/>
    </location>
</feature>
<feature type="compositionally biased region" description="Polar residues" evidence="1">
    <location>
        <begin position="2237"/>
        <end position="2252"/>
    </location>
</feature>
<protein>
    <submittedName>
        <fullName evidence="2">Uncharacterized protein</fullName>
    </submittedName>
</protein>
<feature type="region of interest" description="Disordered" evidence="1">
    <location>
        <begin position="1731"/>
        <end position="1755"/>
    </location>
</feature>
<evidence type="ECO:0000256" key="1">
    <source>
        <dbReference type="SAM" id="MobiDB-lite"/>
    </source>
</evidence>
<feature type="compositionally biased region" description="Low complexity" evidence="1">
    <location>
        <begin position="2014"/>
        <end position="2058"/>
    </location>
</feature>
<keyword evidence="3" id="KW-1185">Reference proteome</keyword>
<organism evidence="2 3">
    <name type="scientific">Tetradesmus obliquus</name>
    <name type="common">Green alga</name>
    <name type="synonym">Acutodesmus obliquus</name>
    <dbReference type="NCBI Taxonomy" id="3088"/>
    <lineage>
        <taxon>Eukaryota</taxon>
        <taxon>Viridiplantae</taxon>
        <taxon>Chlorophyta</taxon>
        <taxon>core chlorophytes</taxon>
        <taxon>Chlorophyceae</taxon>
        <taxon>CS clade</taxon>
        <taxon>Sphaeropleales</taxon>
        <taxon>Scenedesmaceae</taxon>
        <taxon>Tetradesmus</taxon>
    </lineage>
</organism>
<name>A0A383WME4_TETOB</name>